<keyword evidence="6" id="KW-0788">Thiol protease</keyword>
<dbReference type="Pfam" id="PF10275">
    <property type="entry name" value="Peptidase_C65"/>
    <property type="match status" value="1"/>
</dbReference>
<keyword evidence="3" id="KW-0645">Protease</keyword>
<accession>A0A4Q9KSG2</accession>
<comment type="catalytic activity">
    <reaction evidence="1">
        <text>Thiol-dependent hydrolysis of ester, thioester, amide, peptide and isopeptide bonds formed by the C-terminal Gly of ubiquitin (a 76-residue protein attached to proteins as an intracellular targeting signal).</text>
        <dbReference type="EC" id="3.4.19.12"/>
    </reaction>
</comment>
<proteinExistence type="predicted"/>
<evidence type="ECO:0000313" key="8">
    <source>
        <dbReference type="EMBL" id="TBT97120.1"/>
    </source>
</evidence>
<dbReference type="InterPro" id="IPR042468">
    <property type="entry name" value="Peptidase_C65_otubain_sub1"/>
</dbReference>
<reference evidence="8 9" key="1">
    <citation type="submission" date="2017-12" db="EMBL/GenBank/DDBJ databases">
        <authorList>
            <person name="Pombert J.-F."/>
            <person name="Haag K.L."/>
            <person name="Ebert D."/>
        </authorList>
    </citation>
    <scope>NUCLEOTIDE SEQUENCE [LARGE SCALE GENOMIC DNA]</scope>
    <source>
        <strain evidence="8">FI-OER-3-3</strain>
    </source>
</reference>
<dbReference type="GO" id="GO:0005634">
    <property type="term" value="C:nucleus"/>
    <property type="evidence" value="ECO:0007669"/>
    <property type="project" value="TreeGrafter"/>
</dbReference>
<evidence type="ECO:0000256" key="4">
    <source>
        <dbReference type="ARBA" id="ARBA00022786"/>
    </source>
</evidence>
<dbReference type="GO" id="GO:0043130">
    <property type="term" value="F:ubiquitin binding"/>
    <property type="evidence" value="ECO:0007669"/>
    <property type="project" value="TreeGrafter"/>
</dbReference>
<keyword evidence="4" id="KW-0833">Ubl conjugation pathway</keyword>
<feature type="domain" description="OTU" evidence="7">
    <location>
        <begin position="35"/>
        <end position="220"/>
    </location>
</feature>
<dbReference type="InterPro" id="IPR042467">
    <property type="entry name" value="Peptidase_C65_otubain_sub2"/>
</dbReference>
<dbReference type="PANTHER" id="PTHR12931:SF15">
    <property type="entry name" value="UBIQUITIN THIOESTERASE OTUBAIN-LIKE"/>
    <property type="match status" value="1"/>
</dbReference>
<name>A0A4Q9KSG2_9MICR</name>
<evidence type="ECO:0000259" key="7">
    <source>
        <dbReference type="PROSITE" id="PS50802"/>
    </source>
</evidence>
<dbReference type="VEuPathDB" id="MicrosporidiaDB:CWI37_2488p0020"/>
<dbReference type="SUPFAM" id="SSF54001">
    <property type="entry name" value="Cysteine proteinases"/>
    <property type="match status" value="1"/>
</dbReference>
<evidence type="ECO:0000256" key="6">
    <source>
        <dbReference type="ARBA" id="ARBA00022807"/>
    </source>
</evidence>
<organism evidence="8 9">
    <name type="scientific">Hamiltosporidium tvaerminnensis</name>
    <dbReference type="NCBI Taxonomy" id="1176355"/>
    <lineage>
        <taxon>Eukaryota</taxon>
        <taxon>Fungi</taxon>
        <taxon>Fungi incertae sedis</taxon>
        <taxon>Microsporidia</taxon>
        <taxon>Dubosqiidae</taxon>
        <taxon>Hamiltosporidium</taxon>
    </lineage>
</organism>
<evidence type="ECO:0000256" key="3">
    <source>
        <dbReference type="ARBA" id="ARBA00022670"/>
    </source>
</evidence>
<comment type="caution">
    <text evidence="8">The sequence shown here is derived from an EMBL/GenBank/DDBJ whole genome shotgun (WGS) entry which is preliminary data.</text>
</comment>
<dbReference type="Gene3D" id="3.30.200.60">
    <property type="entry name" value="Peptidase C65 Otubain, subdomain 1"/>
    <property type="match status" value="1"/>
</dbReference>
<keyword evidence="5" id="KW-0378">Hydrolase</keyword>
<dbReference type="AlphaFoldDB" id="A0A4Q9KSG2"/>
<dbReference type="CDD" id="cd22749">
    <property type="entry name" value="Otubain_C65"/>
    <property type="match status" value="1"/>
</dbReference>
<dbReference type="PROSITE" id="PS50802">
    <property type="entry name" value="OTU"/>
    <property type="match status" value="1"/>
</dbReference>
<evidence type="ECO:0000256" key="1">
    <source>
        <dbReference type="ARBA" id="ARBA00000707"/>
    </source>
</evidence>
<dbReference type="GO" id="GO:0006508">
    <property type="term" value="P:proteolysis"/>
    <property type="evidence" value="ECO:0007669"/>
    <property type="project" value="UniProtKB-KW"/>
</dbReference>
<dbReference type="InterPro" id="IPR003323">
    <property type="entry name" value="OTU_dom"/>
</dbReference>
<dbReference type="Proteomes" id="UP000292362">
    <property type="component" value="Unassembled WGS sequence"/>
</dbReference>
<dbReference type="GO" id="GO:0071108">
    <property type="term" value="P:protein K48-linked deubiquitination"/>
    <property type="evidence" value="ECO:0007669"/>
    <property type="project" value="TreeGrafter"/>
</dbReference>
<dbReference type="GO" id="GO:0004843">
    <property type="term" value="F:cysteine-type deubiquitinase activity"/>
    <property type="evidence" value="ECO:0007669"/>
    <property type="project" value="UniProtKB-EC"/>
</dbReference>
<gene>
    <name evidence="8" type="ORF">CWI37_2488p0020</name>
</gene>
<dbReference type="EMBL" id="PITJ01002488">
    <property type="protein sequence ID" value="TBT97120.1"/>
    <property type="molecule type" value="Genomic_DNA"/>
</dbReference>
<dbReference type="EC" id="3.4.19.12" evidence="2"/>
<dbReference type="InterPro" id="IPR038765">
    <property type="entry name" value="Papain-like_cys_pep_sf"/>
</dbReference>
<dbReference type="Gene3D" id="1.20.1300.20">
    <property type="entry name" value="Peptidase C65 Otubain, subdomain 2"/>
    <property type="match status" value="1"/>
</dbReference>
<dbReference type="InterPro" id="IPR019400">
    <property type="entry name" value="Peptidase_C65_otubain"/>
</dbReference>
<evidence type="ECO:0000256" key="2">
    <source>
        <dbReference type="ARBA" id="ARBA00012759"/>
    </source>
</evidence>
<evidence type="ECO:0000313" key="9">
    <source>
        <dbReference type="Proteomes" id="UP000292362"/>
    </source>
</evidence>
<evidence type="ECO:0000256" key="5">
    <source>
        <dbReference type="ARBA" id="ARBA00022801"/>
    </source>
</evidence>
<sequence>MSEKPVSKLLKLSDHPVSENIKFKEVFEMILEKYEYYRESKKDGNCFYISFIYKLLEISKTISNDIFLNFMKSLEECNETIKSTGIDEISFIDFYERFIEILKDSRNNNFDFENIDQTDFNEIIAYFKILISSILRTNKEIYQPFMLDTTVDNYCKRHVEVFYVETSHIEIEALVKELPISIEIINIEGTKQFFTHRFGNNEFKISILFTPGHFETIYEKK</sequence>
<dbReference type="PANTHER" id="PTHR12931">
    <property type="entry name" value="UBIQUITIN THIOLESTERASE PROTEIN OTUB"/>
    <property type="match status" value="1"/>
</dbReference>
<protein>
    <recommendedName>
        <fullName evidence="2">ubiquitinyl hydrolase 1</fullName>
        <ecNumber evidence="2">3.4.19.12</ecNumber>
    </recommendedName>
</protein>